<dbReference type="Proteomes" id="UP001595839">
    <property type="component" value="Unassembled WGS sequence"/>
</dbReference>
<evidence type="ECO:0000313" key="3">
    <source>
        <dbReference type="Proteomes" id="UP001595839"/>
    </source>
</evidence>
<organism evidence="2 3">
    <name type="scientific">Streptomyces vulcanius</name>
    <dbReference type="NCBI Taxonomy" id="1441876"/>
    <lineage>
        <taxon>Bacteria</taxon>
        <taxon>Bacillati</taxon>
        <taxon>Actinomycetota</taxon>
        <taxon>Actinomycetes</taxon>
        <taxon>Kitasatosporales</taxon>
        <taxon>Streptomycetaceae</taxon>
        <taxon>Streptomyces</taxon>
    </lineage>
</organism>
<dbReference type="PANTHER" id="PTHR30007">
    <property type="entry name" value="PHP DOMAIN PROTEIN"/>
    <property type="match status" value="1"/>
</dbReference>
<comment type="caution">
    <text evidence="2">The sequence shown here is derived from an EMBL/GenBank/DDBJ whole genome shotgun (WGS) entry which is preliminary data.</text>
</comment>
<evidence type="ECO:0000313" key="2">
    <source>
        <dbReference type="EMBL" id="MFC4507414.1"/>
    </source>
</evidence>
<name>A0ABV9B6W7_9ACTN</name>
<dbReference type="InterPro" id="IPR025161">
    <property type="entry name" value="IS402-like_dom"/>
</dbReference>
<keyword evidence="3" id="KW-1185">Reference proteome</keyword>
<accession>A0ABV9B6W7</accession>
<reference evidence="3" key="1">
    <citation type="journal article" date="2019" name="Int. J. Syst. Evol. Microbiol.">
        <title>The Global Catalogue of Microorganisms (GCM) 10K type strain sequencing project: providing services to taxonomists for standard genome sequencing and annotation.</title>
        <authorList>
            <consortium name="The Broad Institute Genomics Platform"/>
            <consortium name="The Broad Institute Genome Sequencing Center for Infectious Disease"/>
            <person name="Wu L."/>
            <person name="Ma J."/>
        </authorList>
    </citation>
    <scope>NUCLEOTIDE SEQUENCE [LARGE SCALE GENOMIC DNA]</scope>
    <source>
        <strain evidence="3">CGMCC 4.7177</strain>
    </source>
</reference>
<feature type="domain" description="Insertion element IS402-like" evidence="1">
    <location>
        <begin position="1"/>
        <end position="73"/>
    </location>
</feature>
<protein>
    <submittedName>
        <fullName evidence="2">Transposase</fullName>
    </submittedName>
</protein>
<dbReference type="PANTHER" id="PTHR30007:SF0">
    <property type="entry name" value="TRANSPOSASE"/>
    <property type="match status" value="1"/>
</dbReference>
<dbReference type="Pfam" id="PF13340">
    <property type="entry name" value="DUF4096"/>
    <property type="match status" value="1"/>
</dbReference>
<sequence length="190" mass="21530">MTNAEWAVVRPLLPVPGWLRGRGGQPEAYCHRAMLDAIRYLVDNGIKCRPAPADFPPWDRCVCLRRWRDHSLVTEFYDRLRDRVRMTLGRDTEPSAGVIDSQSVKADAVVGSDRRLRRAQRPASERLAELDRAGGGRRDDEVLVVIADVADRPPARRGSRQASTSWSEPLVHSHSPTADLLICYYREVLF</sequence>
<gene>
    <name evidence="2" type="ORF">ACFPIH_49790</name>
</gene>
<evidence type="ECO:0000259" key="1">
    <source>
        <dbReference type="Pfam" id="PF13340"/>
    </source>
</evidence>
<dbReference type="EMBL" id="JBHSFK010000055">
    <property type="protein sequence ID" value="MFC4507414.1"/>
    <property type="molecule type" value="Genomic_DNA"/>
</dbReference>
<proteinExistence type="predicted"/>
<dbReference type="RefSeq" id="WP_381185791.1">
    <property type="nucleotide sequence ID" value="NZ_JBHSFK010000055.1"/>
</dbReference>